<comment type="similarity">
    <text evidence="4">Belongs to the BamD family.</text>
</comment>
<dbReference type="CDD" id="cd15830">
    <property type="entry name" value="BamD"/>
    <property type="match status" value="1"/>
</dbReference>
<organism evidence="6 7">
    <name type="scientific">Bartonella bacilliformis INS</name>
    <dbReference type="NCBI Taxonomy" id="1206782"/>
    <lineage>
        <taxon>Bacteria</taxon>
        <taxon>Pseudomonadati</taxon>
        <taxon>Pseudomonadota</taxon>
        <taxon>Alphaproteobacteria</taxon>
        <taxon>Hyphomicrobiales</taxon>
        <taxon>Bartonellaceae</taxon>
        <taxon>Bartonella</taxon>
    </lineage>
</organism>
<comment type="caution">
    <text evidence="6">The sequence shown here is derived from an EMBL/GenBank/DDBJ whole genome shotgun (WGS) entry which is preliminary data.</text>
</comment>
<keyword evidence="1 4" id="KW-0732">Signal</keyword>
<proteinExistence type="inferred from homology"/>
<evidence type="ECO:0000256" key="2">
    <source>
        <dbReference type="ARBA" id="ARBA00023136"/>
    </source>
</evidence>
<dbReference type="Gene3D" id="1.25.40.10">
    <property type="entry name" value="Tetratricopeptide repeat domain"/>
    <property type="match status" value="1"/>
</dbReference>
<dbReference type="Proteomes" id="UP000009359">
    <property type="component" value="Unassembled WGS sequence"/>
</dbReference>
<keyword evidence="4 6" id="KW-0449">Lipoprotein</keyword>
<evidence type="ECO:0000256" key="1">
    <source>
        <dbReference type="ARBA" id="ARBA00022729"/>
    </source>
</evidence>
<comment type="subunit">
    <text evidence="4">Part of the Bam complex.</text>
</comment>
<feature type="domain" description="Outer membrane lipoprotein BamD-like" evidence="5">
    <location>
        <begin position="39"/>
        <end position="232"/>
    </location>
</feature>
<keyword evidence="3 4" id="KW-0998">Cell outer membrane</keyword>
<dbReference type="PROSITE" id="PS51257">
    <property type="entry name" value="PROKAR_LIPOPROTEIN"/>
    <property type="match status" value="1"/>
</dbReference>
<protein>
    <recommendedName>
        <fullName evidence="4">Outer membrane protein assembly factor BamD</fullName>
    </recommendedName>
</protein>
<evidence type="ECO:0000256" key="4">
    <source>
        <dbReference type="HAMAP-Rule" id="MF_00922"/>
    </source>
</evidence>
<comment type="subcellular location">
    <subcellularLocation>
        <location evidence="4">Cell outer membrane</location>
        <topology evidence="4">Lipid-anchor</topology>
    </subcellularLocation>
</comment>
<evidence type="ECO:0000313" key="7">
    <source>
        <dbReference type="Proteomes" id="UP000009359"/>
    </source>
</evidence>
<dbReference type="Pfam" id="PF13525">
    <property type="entry name" value="YfiO"/>
    <property type="match status" value="1"/>
</dbReference>
<sequence length="279" mass="31836">MRKILIGVCGGGIFLLAGCWFKDKNALDPAVHVLKIDSPDVVYAQALSHFHSGKLDEALKKFSIIEEQHAYTEWGRKSLIMSASTNYRLAKYDDAISAAQRYITLYPTAGDAAYAYYLVGLSSFQQISHVTRDQQDTKRAIAAMQLLIERYPESDYVNDAKAKILFGREQLAGQEMQIGRYYERGQQYLAASRRFRTVIEEYSDTKQIEEALFRLTEVSFALGLIEEAQTAAVMLERYYPESSWYKFASDLLKKNNMVPREHKSSWISRALSGDKNKAY</sequence>
<dbReference type="SUPFAM" id="SSF48452">
    <property type="entry name" value="TPR-like"/>
    <property type="match status" value="1"/>
</dbReference>
<comment type="function">
    <text evidence="4">Part of the outer membrane protein assembly complex, which is involved in assembly and insertion of beta-barrel proteins into the outer membrane.</text>
</comment>
<dbReference type="HAMAP" id="MF_00922">
    <property type="entry name" value="OM_assembly_BamD"/>
    <property type="match status" value="1"/>
</dbReference>
<accession>A0ABN0IFM2</accession>
<name>A0ABN0IFM2_BARBA</name>
<gene>
    <name evidence="4" type="primary">bamD</name>
    <name evidence="6" type="ORF">BbINS_04422</name>
</gene>
<evidence type="ECO:0000313" key="6">
    <source>
        <dbReference type="EMBL" id="EKS43480.1"/>
    </source>
</evidence>
<dbReference type="InterPro" id="IPR039565">
    <property type="entry name" value="BamD-like"/>
</dbReference>
<evidence type="ECO:0000256" key="3">
    <source>
        <dbReference type="ARBA" id="ARBA00023237"/>
    </source>
</evidence>
<keyword evidence="2 4" id="KW-0472">Membrane</keyword>
<keyword evidence="4" id="KW-0564">Palmitate</keyword>
<dbReference type="InterPro" id="IPR017689">
    <property type="entry name" value="BamD"/>
</dbReference>
<dbReference type="NCBIfam" id="TIGR03302">
    <property type="entry name" value="OM_YfiO"/>
    <property type="match status" value="1"/>
</dbReference>
<reference evidence="6 7" key="1">
    <citation type="journal article" date="2013" name="Genome Announc.">
        <title>Whole Genome Sequencing and Comparative Analysis of Bartonella bacilliformis Strain INS, the Causative Agent of Carrion's Disease.</title>
        <authorList>
            <person name="Tarazona D."/>
            <person name="Padilla C."/>
            <person name="Caceres O."/>
            <person name="Montenegro J.D."/>
            <person name="Bailon H."/>
            <person name="Ventura G."/>
            <person name="Mendoza G."/>
            <person name="Anaya E."/>
            <person name="Guio H."/>
        </authorList>
    </citation>
    <scope>NUCLEOTIDE SEQUENCE [LARGE SCALE GENOMIC DNA]</scope>
    <source>
        <strain evidence="6 7">INS</strain>
    </source>
</reference>
<dbReference type="InterPro" id="IPR011990">
    <property type="entry name" value="TPR-like_helical_dom_sf"/>
</dbReference>
<keyword evidence="7" id="KW-1185">Reference proteome</keyword>
<evidence type="ECO:0000259" key="5">
    <source>
        <dbReference type="Pfam" id="PF13525"/>
    </source>
</evidence>
<dbReference type="EMBL" id="AMQK01000017">
    <property type="protein sequence ID" value="EKS43480.1"/>
    <property type="molecule type" value="Genomic_DNA"/>
</dbReference>